<dbReference type="STRING" id="64144.ENSATEP00000013777"/>
<evidence type="ECO:0000256" key="2">
    <source>
        <dbReference type="ARBA" id="ARBA00006843"/>
    </source>
</evidence>
<dbReference type="RefSeq" id="XP_026213371.1">
    <property type="nucleotide sequence ID" value="XM_026357586.1"/>
</dbReference>
<proteinExistence type="inferred from homology"/>
<feature type="transmembrane region" description="Helical" evidence="6">
    <location>
        <begin position="46"/>
        <end position="70"/>
    </location>
</feature>
<reference evidence="7" key="2">
    <citation type="submission" date="2025-08" db="UniProtKB">
        <authorList>
            <consortium name="Ensembl"/>
        </authorList>
    </citation>
    <scope>IDENTIFICATION</scope>
</reference>
<evidence type="ECO:0000256" key="5">
    <source>
        <dbReference type="ARBA" id="ARBA00023136"/>
    </source>
</evidence>
<evidence type="ECO:0000256" key="1">
    <source>
        <dbReference type="ARBA" id="ARBA00004370"/>
    </source>
</evidence>
<dbReference type="GeneID" id="113160366"/>
<reference evidence="7" key="1">
    <citation type="submission" date="2021-04" db="EMBL/GenBank/DDBJ databases">
        <authorList>
            <consortium name="Wellcome Sanger Institute Data Sharing"/>
        </authorList>
    </citation>
    <scope>NUCLEOTIDE SEQUENCE [LARGE SCALE GENOMIC DNA]</scope>
</reference>
<dbReference type="FunCoup" id="A0A3Q1HXH3">
    <property type="interactions" value="21"/>
</dbReference>
<evidence type="ECO:0000256" key="6">
    <source>
        <dbReference type="SAM" id="Phobius"/>
    </source>
</evidence>
<dbReference type="InParanoid" id="A0A3Q1HXH3"/>
<reference evidence="7" key="3">
    <citation type="submission" date="2025-09" db="UniProtKB">
        <authorList>
            <consortium name="Ensembl"/>
        </authorList>
    </citation>
    <scope>IDENTIFICATION</scope>
</reference>
<evidence type="ECO:0000256" key="3">
    <source>
        <dbReference type="ARBA" id="ARBA00022692"/>
    </source>
</evidence>
<keyword evidence="8" id="KW-1185">Reference proteome</keyword>
<dbReference type="InterPro" id="IPR051517">
    <property type="entry name" value="IFITM_antiviral_protein"/>
</dbReference>
<accession>A0A3Q1HXH3</accession>
<feature type="transmembrane region" description="Helical" evidence="6">
    <location>
        <begin position="90"/>
        <end position="115"/>
    </location>
</feature>
<dbReference type="PANTHER" id="PTHR13999">
    <property type="entry name" value="INTERFERON INDUCIBLE TRANSMEMBRANE PROTEIN"/>
    <property type="match status" value="1"/>
</dbReference>
<dbReference type="Pfam" id="PF04505">
    <property type="entry name" value="CD225"/>
    <property type="match status" value="1"/>
</dbReference>
<dbReference type="Ensembl" id="ENSATET00000013995.3">
    <property type="protein sequence ID" value="ENSATEP00000013777.3"/>
    <property type="gene ID" value="ENSATEG00000009602.3"/>
</dbReference>
<dbReference type="GO" id="GO:0005886">
    <property type="term" value="C:plasma membrane"/>
    <property type="evidence" value="ECO:0007669"/>
    <property type="project" value="TreeGrafter"/>
</dbReference>
<sequence>MVSSSHPAEAVALKKWHNVPSGKSEKPVVFQDTIVDIPPEVPRDHIIWSLFCFAYSNIFCLGLAALICSIKARDRKAAGDLNRARRHGRIAYWLNIIATILTVSLIVTLIVVSIYEPVLLWYIYRIYKTV</sequence>
<protein>
    <submittedName>
        <fullName evidence="7">Uncharacterized protein</fullName>
    </submittedName>
</protein>
<dbReference type="Proteomes" id="UP000265040">
    <property type="component" value="Chromosome 10"/>
</dbReference>
<keyword evidence="4 6" id="KW-1133">Transmembrane helix</keyword>
<organism evidence="7 8">
    <name type="scientific">Anabas testudineus</name>
    <name type="common">Climbing perch</name>
    <name type="synonym">Anthias testudineus</name>
    <dbReference type="NCBI Taxonomy" id="64144"/>
    <lineage>
        <taxon>Eukaryota</taxon>
        <taxon>Metazoa</taxon>
        <taxon>Chordata</taxon>
        <taxon>Craniata</taxon>
        <taxon>Vertebrata</taxon>
        <taxon>Euteleostomi</taxon>
        <taxon>Actinopterygii</taxon>
        <taxon>Neopterygii</taxon>
        <taxon>Teleostei</taxon>
        <taxon>Neoteleostei</taxon>
        <taxon>Acanthomorphata</taxon>
        <taxon>Anabantaria</taxon>
        <taxon>Anabantiformes</taxon>
        <taxon>Anabantoidei</taxon>
        <taxon>Anabantidae</taxon>
        <taxon>Anabas</taxon>
    </lineage>
</organism>
<dbReference type="AlphaFoldDB" id="A0A3Q1HXH3"/>
<name>A0A3Q1HXH3_ANATE</name>
<keyword evidence="5 6" id="KW-0472">Membrane</keyword>
<evidence type="ECO:0000313" key="8">
    <source>
        <dbReference type="Proteomes" id="UP000265040"/>
    </source>
</evidence>
<dbReference type="GeneTree" id="ENSGT00950000182857"/>
<comment type="similarity">
    <text evidence="2">Belongs to the CD225/Dispanin family.</text>
</comment>
<keyword evidence="3 6" id="KW-0812">Transmembrane</keyword>
<evidence type="ECO:0000313" key="7">
    <source>
        <dbReference type="Ensembl" id="ENSATEP00000013777.3"/>
    </source>
</evidence>
<evidence type="ECO:0000256" key="4">
    <source>
        <dbReference type="ARBA" id="ARBA00022989"/>
    </source>
</evidence>
<dbReference type="PANTHER" id="PTHR13999:SF31">
    <property type="entry name" value="IFITM1-RELATED"/>
    <property type="match status" value="1"/>
</dbReference>
<comment type="subcellular location">
    <subcellularLocation>
        <location evidence="1">Membrane</location>
    </subcellularLocation>
</comment>
<dbReference type="InterPro" id="IPR007593">
    <property type="entry name" value="CD225/Dispanin_fam"/>
</dbReference>